<evidence type="ECO:0000313" key="3">
    <source>
        <dbReference type="Proteomes" id="UP000717996"/>
    </source>
</evidence>
<gene>
    <name evidence="2" type="ORF">G6F51_004282</name>
</gene>
<name>A0A9P6YFY3_RHIOR</name>
<dbReference type="PANTHER" id="PTHR31635">
    <property type="entry name" value="REVERSE TRANSCRIPTASE DOMAIN-CONTAINING PROTEIN-RELATED"/>
    <property type="match status" value="1"/>
</dbReference>
<organism evidence="2 3">
    <name type="scientific">Rhizopus oryzae</name>
    <name type="common">Mucormycosis agent</name>
    <name type="synonym">Rhizopus arrhizus var. delemar</name>
    <dbReference type="NCBI Taxonomy" id="64495"/>
    <lineage>
        <taxon>Eukaryota</taxon>
        <taxon>Fungi</taxon>
        <taxon>Fungi incertae sedis</taxon>
        <taxon>Mucoromycota</taxon>
        <taxon>Mucoromycotina</taxon>
        <taxon>Mucoromycetes</taxon>
        <taxon>Mucorales</taxon>
        <taxon>Mucorineae</taxon>
        <taxon>Rhizopodaceae</taxon>
        <taxon>Rhizopus</taxon>
    </lineage>
</organism>
<evidence type="ECO:0000259" key="1">
    <source>
        <dbReference type="Pfam" id="PF00078"/>
    </source>
</evidence>
<dbReference type="SUPFAM" id="SSF56672">
    <property type="entry name" value="DNA/RNA polymerases"/>
    <property type="match status" value="1"/>
</dbReference>
<reference evidence="2" key="1">
    <citation type="journal article" date="2020" name="Microb. Genom.">
        <title>Genetic diversity of clinical and environmental Mucorales isolates obtained from an investigation of mucormycosis cases among solid organ transplant recipients.</title>
        <authorList>
            <person name="Nguyen M.H."/>
            <person name="Kaul D."/>
            <person name="Muto C."/>
            <person name="Cheng S.J."/>
            <person name="Richter R.A."/>
            <person name="Bruno V.M."/>
            <person name="Liu G."/>
            <person name="Beyhan S."/>
            <person name="Sundermann A.J."/>
            <person name="Mounaud S."/>
            <person name="Pasculle A.W."/>
            <person name="Nierman W.C."/>
            <person name="Driscoll E."/>
            <person name="Cumbie R."/>
            <person name="Clancy C.J."/>
            <person name="Dupont C.L."/>
        </authorList>
    </citation>
    <scope>NUCLEOTIDE SEQUENCE</scope>
    <source>
        <strain evidence="2">GL16</strain>
    </source>
</reference>
<dbReference type="EMBL" id="JAANIT010000468">
    <property type="protein sequence ID" value="KAG1547420.1"/>
    <property type="molecule type" value="Genomic_DNA"/>
</dbReference>
<dbReference type="PANTHER" id="PTHR31635:SF196">
    <property type="entry name" value="REVERSE TRANSCRIPTASE DOMAIN-CONTAINING PROTEIN-RELATED"/>
    <property type="match status" value="1"/>
</dbReference>
<comment type="caution">
    <text evidence="2">The sequence shown here is derived from an EMBL/GenBank/DDBJ whole genome shotgun (WGS) entry which is preliminary data.</text>
</comment>
<protein>
    <recommendedName>
        <fullName evidence="1">Reverse transcriptase domain-containing protein</fullName>
    </recommendedName>
</protein>
<feature type="domain" description="Reverse transcriptase" evidence="1">
    <location>
        <begin position="30"/>
        <end position="162"/>
    </location>
</feature>
<evidence type="ECO:0000313" key="2">
    <source>
        <dbReference type="EMBL" id="KAG1547420.1"/>
    </source>
</evidence>
<dbReference type="InterPro" id="IPR043502">
    <property type="entry name" value="DNA/RNA_pol_sf"/>
</dbReference>
<accession>A0A9P6YFY3</accession>
<dbReference type="Pfam" id="PF00078">
    <property type="entry name" value="RVT_1"/>
    <property type="match status" value="1"/>
</dbReference>
<dbReference type="Proteomes" id="UP000717996">
    <property type="component" value="Unassembled WGS sequence"/>
</dbReference>
<dbReference type="InterPro" id="IPR000477">
    <property type="entry name" value="RT_dom"/>
</dbReference>
<sequence>MPNRFIAGNGLILNIAMEHAQRWYILLKKVLLKIGFPPTLVNSLIALFFGNRVCININGHFTKKVDQGRDLRQGDPLSPLLFNLALEPFLRHFLQDASFVGFSFSPLSLDLPPPAPLNVLAYADDICIFLSFRADFLRMQHHLVAYGQVSNAKVNLSKAEAVFLNGRASPH</sequence>
<dbReference type="AlphaFoldDB" id="A0A9P6YFY3"/>
<dbReference type="OrthoDB" id="2204642at2759"/>
<proteinExistence type="predicted"/>